<dbReference type="GO" id="GO:0006355">
    <property type="term" value="P:regulation of DNA-templated transcription"/>
    <property type="evidence" value="ECO:0007669"/>
    <property type="project" value="InterPro"/>
</dbReference>
<evidence type="ECO:0008006" key="3">
    <source>
        <dbReference type="Google" id="ProtNLM"/>
    </source>
</evidence>
<dbReference type="Proteomes" id="UP000280417">
    <property type="component" value="Unassembled WGS sequence"/>
</dbReference>
<proteinExistence type="predicted"/>
<evidence type="ECO:0000313" key="1">
    <source>
        <dbReference type="EMBL" id="RLE11381.1"/>
    </source>
</evidence>
<comment type="caution">
    <text evidence="1">The sequence shown here is derived from an EMBL/GenBank/DDBJ whole genome shotgun (WGS) entry which is preliminary data.</text>
</comment>
<gene>
    <name evidence="1" type="ORF">DRJ04_08155</name>
</gene>
<organism evidence="1 2">
    <name type="scientific">Aerophobetes bacterium</name>
    <dbReference type="NCBI Taxonomy" id="2030807"/>
    <lineage>
        <taxon>Bacteria</taxon>
        <taxon>Candidatus Aerophobota</taxon>
    </lineage>
</organism>
<reference evidence="1 2" key="1">
    <citation type="submission" date="2018-06" db="EMBL/GenBank/DDBJ databases">
        <title>Extensive metabolic versatility and redundancy in microbially diverse, dynamic hydrothermal sediments.</title>
        <authorList>
            <person name="Dombrowski N."/>
            <person name="Teske A."/>
            <person name="Baker B.J."/>
        </authorList>
    </citation>
    <scope>NUCLEOTIDE SEQUENCE [LARGE SCALE GENOMIC DNA]</scope>
    <source>
        <strain evidence="1">B3_G15</strain>
    </source>
</reference>
<dbReference type="EMBL" id="QMQA01000257">
    <property type="protein sequence ID" value="RLE11381.1"/>
    <property type="molecule type" value="Genomic_DNA"/>
</dbReference>
<accession>A0A662DAL5</accession>
<protein>
    <recommendedName>
        <fullName evidence="3">Ribbon-helix-helix protein CopG domain-containing protein</fullName>
    </recommendedName>
</protein>
<dbReference type="InterPro" id="IPR013321">
    <property type="entry name" value="Arc_rbn_hlx_hlx"/>
</dbReference>
<sequence length="86" mass="10255">MGSKVKVTATIDPDIICAIDSYLKKTKNRSRSKFIEDILRSWYIEQKKAEIEKRIEEYYLSLSEDEKKEDKEWTRIAAESSKSFWE</sequence>
<name>A0A662DAL5_UNCAE</name>
<dbReference type="AlphaFoldDB" id="A0A662DAL5"/>
<dbReference type="Gene3D" id="1.10.1220.10">
    <property type="entry name" value="Met repressor-like"/>
    <property type="match status" value="1"/>
</dbReference>
<evidence type="ECO:0000313" key="2">
    <source>
        <dbReference type="Proteomes" id="UP000280417"/>
    </source>
</evidence>